<dbReference type="AlphaFoldDB" id="K3XUN9"/>
<proteinExistence type="predicted"/>
<keyword evidence="2" id="KW-1185">Reference proteome</keyword>
<dbReference type="Proteomes" id="UP000004995">
    <property type="component" value="Unassembled WGS sequence"/>
</dbReference>
<dbReference type="EMBL" id="AGNK02003342">
    <property type="status" value="NOT_ANNOTATED_CDS"/>
    <property type="molecule type" value="Genomic_DNA"/>
</dbReference>
<dbReference type="HOGENOM" id="CLU_3351976_0_0_1"/>
<protein>
    <submittedName>
        <fullName evidence="1">Uncharacterized protein</fullName>
    </submittedName>
</protein>
<dbReference type="Gramene" id="KQL07445">
    <property type="protein sequence ID" value="KQL07445"/>
    <property type="gene ID" value="SETIT_005646mg"/>
</dbReference>
<dbReference type="EnsemblPlants" id="KQL07445">
    <property type="protein sequence ID" value="KQL07445"/>
    <property type="gene ID" value="SETIT_005646mg"/>
</dbReference>
<accession>K3XUN9</accession>
<evidence type="ECO:0000313" key="2">
    <source>
        <dbReference type="Proteomes" id="UP000004995"/>
    </source>
</evidence>
<reference evidence="2" key="1">
    <citation type="journal article" date="2012" name="Nat. Biotechnol.">
        <title>Reference genome sequence of the model plant Setaria.</title>
        <authorList>
            <person name="Bennetzen J.L."/>
            <person name="Schmutz J."/>
            <person name="Wang H."/>
            <person name="Percifield R."/>
            <person name="Hawkins J."/>
            <person name="Pontaroli A.C."/>
            <person name="Estep M."/>
            <person name="Feng L."/>
            <person name="Vaughn J.N."/>
            <person name="Grimwood J."/>
            <person name="Jenkins J."/>
            <person name="Barry K."/>
            <person name="Lindquist E."/>
            <person name="Hellsten U."/>
            <person name="Deshpande S."/>
            <person name="Wang X."/>
            <person name="Wu X."/>
            <person name="Mitros T."/>
            <person name="Triplett J."/>
            <person name="Yang X."/>
            <person name="Ye C.Y."/>
            <person name="Mauro-Herrera M."/>
            <person name="Wang L."/>
            <person name="Li P."/>
            <person name="Sharma M."/>
            <person name="Sharma R."/>
            <person name="Ronald P.C."/>
            <person name="Panaud O."/>
            <person name="Kellogg E.A."/>
            <person name="Brutnell T.P."/>
            <person name="Doust A.N."/>
            <person name="Tuskan G.A."/>
            <person name="Rokhsar D."/>
            <person name="Devos K.M."/>
        </authorList>
    </citation>
    <scope>NUCLEOTIDE SEQUENCE [LARGE SCALE GENOMIC DNA]</scope>
    <source>
        <strain evidence="2">cv. Yugu1</strain>
    </source>
</reference>
<organism evidence="1 2">
    <name type="scientific">Setaria italica</name>
    <name type="common">Foxtail millet</name>
    <name type="synonym">Panicum italicum</name>
    <dbReference type="NCBI Taxonomy" id="4555"/>
    <lineage>
        <taxon>Eukaryota</taxon>
        <taxon>Viridiplantae</taxon>
        <taxon>Streptophyta</taxon>
        <taxon>Embryophyta</taxon>
        <taxon>Tracheophyta</taxon>
        <taxon>Spermatophyta</taxon>
        <taxon>Magnoliopsida</taxon>
        <taxon>Liliopsida</taxon>
        <taxon>Poales</taxon>
        <taxon>Poaceae</taxon>
        <taxon>PACMAD clade</taxon>
        <taxon>Panicoideae</taxon>
        <taxon>Panicodae</taxon>
        <taxon>Paniceae</taxon>
        <taxon>Cenchrinae</taxon>
        <taxon>Setaria</taxon>
    </lineage>
</organism>
<reference evidence="1" key="2">
    <citation type="submission" date="2018-08" db="UniProtKB">
        <authorList>
            <consortium name="EnsemblPlants"/>
        </authorList>
    </citation>
    <scope>IDENTIFICATION</scope>
    <source>
        <strain evidence="1">Yugu1</strain>
    </source>
</reference>
<sequence length="37" mass="4223">MYHVLHQCSVAGFCYNCMICFWADCSHLTSSTKNSCM</sequence>
<evidence type="ECO:0000313" key="1">
    <source>
        <dbReference type="EnsemblPlants" id="KQL07445"/>
    </source>
</evidence>
<dbReference type="InParanoid" id="K3XUN9"/>
<name>K3XUN9_SETIT</name>